<dbReference type="Pfam" id="PF00563">
    <property type="entry name" value="EAL"/>
    <property type="match status" value="1"/>
</dbReference>
<dbReference type="Gene3D" id="3.30.450.20">
    <property type="entry name" value="PAS domain"/>
    <property type="match status" value="1"/>
</dbReference>
<dbReference type="InParanoid" id="F2LUT6"/>
<dbReference type="Gene3D" id="3.40.50.2300">
    <property type="match status" value="1"/>
</dbReference>
<keyword evidence="1" id="KW-0597">Phosphoprotein</keyword>
<dbReference type="SUPFAM" id="SSF55785">
    <property type="entry name" value="PYP-like sensor domain (PAS domain)"/>
    <property type="match status" value="1"/>
</dbReference>
<reference evidence="7" key="2">
    <citation type="submission" date="2011-03" db="EMBL/GenBank/DDBJ databases">
        <title>The complete genome of Hippea maritima DSM 10411.</title>
        <authorList>
            <consortium name="US DOE Joint Genome Institute (JGI-PGF)"/>
            <person name="Lucas S."/>
            <person name="Copeland A."/>
            <person name="Lapidus A."/>
            <person name="Bruce D."/>
            <person name="Goodwin L."/>
            <person name="Pitluck S."/>
            <person name="Peters L."/>
            <person name="Kyrpides N."/>
            <person name="Mavromatis K."/>
            <person name="Pagani I."/>
            <person name="Ivanova N."/>
            <person name="Mikhailova N."/>
            <person name="Lu M."/>
            <person name="Detter J.C."/>
            <person name="Tapia R."/>
            <person name="Han C."/>
            <person name="Land M."/>
            <person name="Hauser L."/>
            <person name="Markowitz V."/>
            <person name="Cheng J.-F."/>
            <person name="Hugenholtz P."/>
            <person name="Woyke T."/>
            <person name="Wu D."/>
            <person name="Spring S."/>
            <person name="Schroeder M."/>
            <person name="Brambilla E."/>
            <person name="Klenk H.-P."/>
            <person name="Eisen J.A."/>
        </authorList>
    </citation>
    <scope>NUCLEOTIDE SEQUENCE [LARGE SCALE GENOMIC DNA]</scope>
    <source>
        <strain evidence="7">ATCC 700847 / DSM 10411 / MH2</strain>
    </source>
</reference>
<dbReference type="SUPFAM" id="SSF141868">
    <property type="entry name" value="EAL domain-like"/>
    <property type="match status" value="1"/>
</dbReference>
<dbReference type="STRING" id="760142.Hipma_0571"/>
<feature type="domain" description="PAC" evidence="4">
    <location>
        <begin position="217"/>
        <end position="272"/>
    </location>
</feature>
<organism evidence="6 7">
    <name type="scientific">Hippea maritima (strain ATCC 700847 / DSM 10411 / MH2)</name>
    <dbReference type="NCBI Taxonomy" id="760142"/>
    <lineage>
        <taxon>Bacteria</taxon>
        <taxon>Pseudomonadati</taxon>
        <taxon>Campylobacterota</taxon>
        <taxon>Desulfurellia</taxon>
        <taxon>Desulfurellales</taxon>
        <taxon>Hippeaceae</taxon>
        <taxon>Hippea</taxon>
    </lineage>
</organism>
<evidence type="ECO:0000256" key="1">
    <source>
        <dbReference type="PROSITE-ProRule" id="PRU00169"/>
    </source>
</evidence>
<evidence type="ECO:0000259" key="4">
    <source>
        <dbReference type="PROSITE" id="PS50113"/>
    </source>
</evidence>
<dbReference type="InterPro" id="IPR050706">
    <property type="entry name" value="Cyclic-di-GMP_PDE-like"/>
</dbReference>
<dbReference type="KEGG" id="hmr:Hipma_0571"/>
<evidence type="ECO:0000259" key="5">
    <source>
        <dbReference type="PROSITE" id="PS50883"/>
    </source>
</evidence>
<dbReference type="eggNOG" id="COG2200">
    <property type="taxonomic scope" value="Bacteria"/>
</dbReference>
<dbReference type="EMBL" id="CP002606">
    <property type="protein sequence ID" value="AEA33541.1"/>
    <property type="molecule type" value="Genomic_DNA"/>
</dbReference>
<dbReference type="RefSeq" id="WP_013681582.1">
    <property type="nucleotide sequence ID" value="NC_015318.1"/>
</dbReference>
<dbReference type="PANTHER" id="PTHR33121:SF71">
    <property type="entry name" value="OXYGEN SENSOR PROTEIN DOSP"/>
    <property type="match status" value="1"/>
</dbReference>
<dbReference type="Gene3D" id="3.20.20.450">
    <property type="entry name" value="EAL domain"/>
    <property type="match status" value="1"/>
</dbReference>
<dbReference type="CDD" id="cd00130">
    <property type="entry name" value="PAS"/>
    <property type="match status" value="1"/>
</dbReference>
<dbReference type="InterPro" id="IPR001633">
    <property type="entry name" value="EAL_dom"/>
</dbReference>
<dbReference type="PROSITE" id="PS50883">
    <property type="entry name" value="EAL"/>
    <property type="match status" value="1"/>
</dbReference>
<evidence type="ECO:0000313" key="6">
    <source>
        <dbReference type="EMBL" id="AEA33541.1"/>
    </source>
</evidence>
<dbReference type="InterPro" id="IPR000700">
    <property type="entry name" value="PAS-assoc_C"/>
</dbReference>
<dbReference type="OrthoDB" id="9777298at2"/>
<protein>
    <submittedName>
        <fullName evidence="6">Response regulator receiver modulated diguanylate phosphodiesterase</fullName>
    </submittedName>
</protein>
<dbReference type="Pfam" id="PF08447">
    <property type="entry name" value="PAS_3"/>
    <property type="match status" value="1"/>
</dbReference>
<dbReference type="Pfam" id="PF00072">
    <property type="entry name" value="Response_reg"/>
    <property type="match status" value="1"/>
</dbReference>
<dbReference type="SUPFAM" id="SSF52172">
    <property type="entry name" value="CheY-like"/>
    <property type="match status" value="1"/>
</dbReference>
<evidence type="ECO:0000259" key="3">
    <source>
        <dbReference type="PROSITE" id="PS50112"/>
    </source>
</evidence>
<reference evidence="6 7" key="1">
    <citation type="journal article" date="2011" name="Stand. Genomic Sci.">
        <title>Complete genome sequence of the thermophilic sulfur-reducer Hippea maritima type strain (MH(2)).</title>
        <authorList>
            <person name="Huntemann M."/>
            <person name="Lu M."/>
            <person name="Nolan M."/>
            <person name="Lapidus A."/>
            <person name="Lucas S."/>
            <person name="Hammon N."/>
            <person name="Deshpande S."/>
            <person name="Cheng J.F."/>
            <person name="Tapia R."/>
            <person name="Han C."/>
            <person name="Goodwin L."/>
            <person name="Pitluck S."/>
            <person name="Liolios K."/>
            <person name="Pagani I."/>
            <person name="Ivanova N."/>
            <person name="Ovchinikova G."/>
            <person name="Pati A."/>
            <person name="Chen A."/>
            <person name="Palaniappan K."/>
            <person name="Land M."/>
            <person name="Hauser L."/>
            <person name="Jeffries C.D."/>
            <person name="Detter J.C."/>
            <person name="Brambilla E.M."/>
            <person name="Rohde M."/>
            <person name="Spring S."/>
            <person name="Goker M."/>
            <person name="Woyke T."/>
            <person name="Bristow J."/>
            <person name="Eisen J.A."/>
            <person name="Markowitz V."/>
            <person name="Hugenholtz P."/>
            <person name="Kyrpides N.C."/>
            <person name="Klenk H.P."/>
            <person name="Mavromatis K."/>
        </authorList>
    </citation>
    <scope>NUCLEOTIDE SEQUENCE [LARGE SCALE GENOMIC DNA]</scope>
    <source>
        <strain evidence="7">ATCC 700847 / DSM 10411 / MH2</strain>
    </source>
</reference>
<dbReference type="InterPro" id="IPR035965">
    <property type="entry name" value="PAS-like_dom_sf"/>
</dbReference>
<dbReference type="PANTHER" id="PTHR33121">
    <property type="entry name" value="CYCLIC DI-GMP PHOSPHODIESTERASE PDEF"/>
    <property type="match status" value="1"/>
</dbReference>
<dbReference type="PROSITE" id="PS50112">
    <property type="entry name" value="PAS"/>
    <property type="match status" value="1"/>
</dbReference>
<dbReference type="AlphaFoldDB" id="F2LUT6"/>
<keyword evidence="7" id="KW-1185">Reference proteome</keyword>
<dbReference type="PROSITE" id="PS50113">
    <property type="entry name" value="PAC"/>
    <property type="match status" value="1"/>
</dbReference>
<dbReference type="CDD" id="cd01948">
    <property type="entry name" value="EAL"/>
    <property type="match status" value="1"/>
</dbReference>
<dbReference type="InterPro" id="IPR001789">
    <property type="entry name" value="Sig_transdc_resp-reg_receiver"/>
</dbReference>
<evidence type="ECO:0000259" key="2">
    <source>
        <dbReference type="PROSITE" id="PS50110"/>
    </source>
</evidence>
<sequence length="663" mass="77506">MDRILFEKIQKIKNEEDIKVLYVEDGDNSRLETIQLLSHFFNNIDEAKNGLEGFEKFKKYHHDIVITDINMPKMDGITMIKKIKEIDKKVPILIITAFSNTEYLMESIKIGVYDYIIKPIDIDQLMESVYRVLEKTILRKERDRALELLNQYKQIIDESFTVTKTDPKGIITYANEKFCQSSGYSKDELIGKPHSIVRHPDMPKAAFENLWKVIQSKKIWKGLVKNKTKDGKASYFKAHIAPILDEKKNIIEYIAVRENVTDLINPRKVLQDKINELKNPVLVLCKIENYEDLETLYSEKMLEQLQDKFMKKAKKIMPKDFLFDFTFELGEGEFAFIKDYKISDENINYFLNILRSFQEKIRNTPIKVGQYEYEIELLISFTQEKDHMYKNASLCIKKAEHEKLDIVKADDLYQKMQKKAEENIRVLRIIKDAIKHNRITSYYQPILNNKTGKIEKYESLVRLIDSNGNILSPYIFLNIAKIGKYYKQITQIVIEKTLKMIEKTGKEISINLSSLDIEDKTTRETLIVELRNNPTIAKNLVIELLEDESIKYEHLVKNFIKNMKLVGAKIAIDDFGSGYSNFSRIIEYEPDYIKIDASLIKNIKNNKSNVNIIEAIKMFSDRQGYKTIAEFVADEEIFEIVKSLGIDYSQGYYIGKPEPSIKK</sequence>
<feature type="domain" description="PAS" evidence="3">
    <location>
        <begin position="166"/>
        <end position="217"/>
    </location>
</feature>
<dbReference type="eggNOG" id="COG0745">
    <property type="taxonomic scope" value="Bacteria"/>
</dbReference>
<dbReference type="GO" id="GO:0000160">
    <property type="term" value="P:phosphorelay signal transduction system"/>
    <property type="evidence" value="ECO:0007669"/>
    <property type="project" value="InterPro"/>
</dbReference>
<dbReference type="NCBIfam" id="TIGR00229">
    <property type="entry name" value="sensory_box"/>
    <property type="match status" value="1"/>
</dbReference>
<dbReference type="SMART" id="SM00052">
    <property type="entry name" value="EAL"/>
    <property type="match status" value="1"/>
</dbReference>
<dbReference type="PROSITE" id="PS50110">
    <property type="entry name" value="RESPONSE_REGULATORY"/>
    <property type="match status" value="1"/>
</dbReference>
<dbReference type="GO" id="GO:0071111">
    <property type="term" value="F:cyclic-guanylate-specific phosphodiesterase activity"/>
    <property type="evidence" value="ECO:0007669"/>
    <property type="project" value="InterPro"/>
</dbReference>
<accession>F2LUT6</accession>
<dbReference type="HOGENOM" id="CLU_000445_70_50_7"/>
<dbReference type="InterPro" id="IPR000014">
    <property type="entry name" value="PAS"/>
</dbReference>
<dbReference type="InterPro" id="IPR035919">
    <property type="entry name" value="EAL_sf"/>
</dbReference>
<dbReference type="SMART" id="SM00091">
    <property type="entry name" value="PAS"/>
    <property type="match status" value="1"/>
</dbReference>
<dbReference type="SMART" id="SM00448">
    <property type="entry name" value="REC"/>
    <property type="match status" value="1"/>
</dbReference>
<dbReference type="Proteomes" id="UP000008139">
    <property type="component" value="Chromosome"/>
</dbReference>
<dbReference type="InterPro" id="IPR011006">
    <property type="entry name" value="CheY-like_superfamily"/>
</dbReference>
<feature type="domain" description="Response regulatory" evidence="2">
    <location>
        <begin position="19"/>
        <end position="133"/>
    </location>
</feature>
<feature type="modified residue" description="4-aspartylphosphate" evidence="1">
    <location>
        <position position="68"/>
    </location>
</feature>
<feature type="domain" description="EAL" evidence="5">
    <location>
        <begin position="423"/>
        <end position="663"/>
    </location>
</feature>
<gene>
    <name evidence="6" type="ordered locus">Hipma_0571</name>
</gene>
<evidence type="ECO:0000313" key="7">
    <source>
        <dbReference type="Proteomes" id="UP000008139"/>
    </source>
</evidence>
<proteinExistence type="predicted"/>
<name>F2LUT6_HIPMA</name>
<dbReference type="InterPro" id="IPR013655">
    <property type="entry name" value="PAS_fold_3"/>
</dbReference>